<dbReference type="Proteomes" id="UP000176192">
    <property type="component" value="Unassembled WGS sequence"/>
</dbReference>
<feature type="domain" description="Penicillin-binding protein dimerisation" evidence="5">
    <location>
        <begin position="56"/>
        <end position="187"/>
    </location>
</feature>
<reference evidence="6 7" key="1">
    <citation type="journal article" date="2016" name="Nat. Commun.">
        <title>Thousands of microbial genomes shed light on interconnected biogeochemical processes in an aquifer system.</title>
        <authorList>
            <person name="Anantharaman K."/>
            <person name="Brown C.T."/>
            <person name="Hug L.A."/>
            <person name="Sharon I."/>
            <person name="Castelle C.J."/>
            <person name="Probst A.J."/>
            <person name="Thomas B.C."/>
            <person name="Singh A."/>
            <person name="Wilkins M.J."/>
            <person name="Karaoz U."/>
            <person name="Brodie E.L."/>
            <person name="Williams K.H."/>
            <person name="Hubbard S.S."/>
            <person name="Banfield J.F."/>
        </authorList>
    </citation>
    <scope>NUCLEOTIDE SEQUENCE [LARGE SCALE GENOMIC DNA]</scope>
</reference>
<evidence type="ECO:0008006" key="8">
    <source>
        <dbReference type="Google" id="ProtNLM"/>
    </source>
</evidence>
<dbReference type="Gene3D" id="3.30.450.330">
    <property type="match status" value="1"/>
</dbReference>
<dbReference type="GO" id="GO:0071555">
    <property type="term" value="P:cell wall organization"/>
    <property type="evidence" value="ECO:0007669"/>
    <property type="project" value="TreeGrafter"/>
</dbReference>
<sequence length="570" mass="63595">MKSSFLFRTRILFFCIFIFAVVLVTKLFFVQIVRGNSYSELADRQYYTPSSNIFERGTIYFQKKNGELHSAATQNLGYKVAINPAKLSNAAEAYRKISALLPLKEEDFMVKAGKTDDPYEEVATRLSRATADQISALSFPGVSVYKEKWRFYPGGSLAAQTLGFVGYKGDELSGRYGLERQYDNILRRDKDNPYVNFFAEVFSSINKKFLKNEIKQGDVVTTIEPEVQSFLEKELKGVEAKYNAERMGGIIMNPKTGVIYALGATPDFDLNNFSKVKNASVFGNPLVENVLEFGSVVKPLVMAAALDAGVVTAETTYNDAGSVVVEKKEIFNFDKKGRGPGTTMQKVLSESLNTGMVFVFQKLGRDKMRDYLFAYSIGDKTGIDLPNETSGLISNLNSPRNIEYANAAFGQGIALTPMELVRALASLGNGGNLVTPHLVEKIKYEDGTEKIMEYPVVRTKISEATSEEITRMLVKVMDEALRGGQAKLPHYSVAVKTGTAQVADNVSGGYYEDRHTHSFFGYFPAYDPQFIILLYAVNPQGVRYASETWADPFLRITKFLLNYYEVPPDR</sequence>
<evidence type="ECO:0000313" key="7">
    <source>
        <dbReference type="Proteomes" id="UP000176192"/>
    </source>
</evidence>
<keyword evidence="2 3" id="KW-0472">Membrane</keyword>
<protein>
    <recommendedName>
        <fullName evidence="8">Penicillin-binding protein transpeptidase domain-containing protein</fullName>
    </recommendedName>
</protein>
<dbReference type="Gene3D" id="3.90.1310.10">
    <property type="entry name" value="Penicillin-binding protein 2a (Domain 2)"/>
    <property type="match status" value="1"/>
</dbReference>
<dbReference type="Pfam" id="PF03717">
    <property type="entry name" value="PBP_dimer"/>
    <property type="match status" value="1"/>
</dbReference>
<dbReference type="InterPro" id="IPR012338">
    <property type="entry name" value="Beta-lactam/transpept-like"/>
</dbReference>
<evidence type="ECO:0000256" key="3">
    <source>
        <dbReference type="SAM" id="Phobius"/>
    </source>
</evidence>
<dbReference type="SUPFAM" id="SSF56601">
    <property type="entry name" value="beta-lactamase/transpeptidase-like"/>
    <property type="match status" value="1"/>
</dbReference>
<dbReference type="Gene3D" id="3.40.710.10">
    <property type="entry name" value="DD-peptidase/beta-lactamase superfamily"/>
    <property type="match status" value="1"/>
</dbReference>
<name>A0A1F6YCW9_9BACT</name>
<dbReference type="InterPro" id="IPR036138">
    <property type="entry name" value="PBP_dimer_sf"/>
</dbReference>
<dbReference type="Pfam" id="PF00905">
    <property type="entry name" value="Transpeptidase"/>
    <property type="match status" value="1"/>
</dbReference>
<comment type="caution">
    <text evidence="6">The sequence shown here is derived from an EMBL/GenBank/DDBJ whole genome shotgun (WGS) entry which is preliminary data.</text>
</comment>
<dbReference type="InterPro" id="IPR050515">
    <property type="entry name" value="Beta-lactam/transpept"/>
</dbReference>
<gene>
    <name evidence="6" type="ORF">A3G06_00490</name>
</gene>
<evidence type="ECO:0000259" key="4">
    <source>
        <dbReference type="Pfam" id="PF00905"/>
    </source>
</evidence>
<feature type="domain" description="Penicillin-binding protein transpeptidase" evidence="4">
    <location>
        <begin position="249"/>
        <end position="552"/>
    </location>
</feature>
<dbReference type="GO" id="GO:0005886">
    <property type="term" value="C:plasma membrane"/>
    <property type="evidence" value="ECO:0007669"/>
    <property type="project" value="TreeGrafter"/>
</dbReference>
<organism evidence="6 7">
    <name type="scientific">Candidatus Nomurabacteria bacterium RIFCSPLOWO2_12_FULL_46_14</name>
    <dbReference type="NCBI Taxonomy" id="1801797"/>
    <lineage>
        <taxon>Bacteria</taxon>
        <taxon>Candidatus Nomuraibacteriota</taxon>
    </lineage>
</organism>
<proteinExistence type="predicted"/>
<dbReference type="InterPro" id="IPR001460">
    <property type="entry name" value="PCN-bd_Tpept"/>
</dbReference>
<evidence type="ECO:0000259" key="5">
    <source>
        <dbReference type="Pfam" id="PF03717"/>
    </source>
</evidence>
<keyword evidence="3" id="KW-1133">Transmembrane helix</keyword>
<evidence type="ECO:0000313" key="6">
    <source>
        <dbReference type="EMBL" id="OGJ04177.1"/>
    </source>
</evidence>
<dbReference type="AlphaFoldDB" id="A0A1F6YCW9"/>
<dbReference type="EMBL" id="MFVV01000006">
    <property type="protein sequence ID" value="OGJ04177.1"/>
    <property type="molecule type" value="Genomic_DNA"/>
</dbReference>
<dbReference type="InterPro" id="IPR005311">
    <property type="entry name" value="PBP_dimer"/>
</dbReference>
<comment type="subcellular location">
    <subcellularLocation>
        <location evidence="1">Membrane</location>
    </subcellularLocation>
</comment>
<evidence type="ECO:0000256" key="2">
    <source>
        <dbReference type="ARBA" id="ARBA00023136"/>
    </source>
</evidence>
<feature type="transmembrane region" description="Helical" evidence="3">
    <location>
        <begin position="12"/>
        <end position="33"/>
    </location>
</feature>
<evidence type="ECO:0000256" key="1">
    <source>
        <dbReference type="ARBA" id="ARBA00004370"/>
    </source>
</evidence>
<dbReference type="PANTHER" id="PTHR30627:SF1">
    <property type="entry name" value="PEPTIDOGLYCAN D,D-TRANSPEPTIDASE FTSI"/>
    <property type="match status" value="1"/>
</dbReference>
<keyword evidence="3" id="KW-0812">Transmembrane</keyword>
<accession>A0A1F6YCW9</accession>
<dbReference type="PANTHER" id="PTHR30627">
    <property type="entry name" value="PEPTIDOGLYCAN D,D-TRANSPEPTIDASE"/>
    <property type="match status" value="1"/>
</dbReference>
<dbReference type="GO" id="GO:0008658">
    <property type="term" value="F:penicillin binding"/>
    <property type="evidence" value="ECO:0007669"/>
    <property type="project" value="InterPro"/>
</dbReference>
<dbReference type="STRING" id="1801797.A3G06_00490"/>
<dbReference type="SUPFAM" id="SSF56519">
    <property type="entry name" value="Penicillin binding protein dimerisation domain"/>
    <property type="match status" value="1"/>
</dbReference>